<evidence type="ECO:0000313" key="6">
    <source>
        <dbReference type="Proteomes" id="UP000009036"/>
    </source>
</evidence>
<keyword evidence="6" id="KW-1185">Reference proteome</keyword>
<dbReference type="Gene3D" id="1.10.1200.10">
    <property type="entry name" value="ACP-like"/>
    <property type="match status" value="1"/>
</dbReference>
<gene>
    <name evidence="5" type="ORF">SU9_027645</name>
    <name evidence="4" type="ORF">SU9_03931</name>
</gene>
<dbReference type="EMBL" id="CP072931">
    <property type="protein sequence ID" value="QTZ94758.1"/>
    <property type="molecule type" value="Genomic_DNA"/>
</dbReference>
<dbReference type="PROSITE" id="PS00012">
    <property type="entry name" value="PHOSPHOPANTETHEINE"/>
    <property type="match status" value="1"/>
</dbReference>
<dbReference type="InterPro" id="IPR020806">
    <property type="entry name" value="PKS_PP-bd"/>
</dbReference>
<evidence type="ECO:0000313" key="5">
    <source>
        <dbReference type="EMBL" id="QTZ94758.1"/>
    </source>
</evidence>
<dbReference type="RefSeq" id="WP_006602368.1">
    <property type="nucleotide sequence ID" value="NZ_CP072931.1"/>
</dbReference>
<reference evidence="4" key="1">
    <citation type="journal article" date="2012" name="J. Bacteriol.">
        <title>Genome Sequence of Streptomyces auratus Strain AGR0001, a Phoslactomycin-Producing Actinomycete.</title>
        <authorList>
            <person name="Han X."/>
            <person name="Li M."/>
            <person name="Ding Z."/>
            <person name="Zhao J."/>
            <person name="Ji K."/>
            <person name="Wen M."/>
            <person name="Lu T."/>
        </authorList>
    </citation>
    <scope>NUCLEOTIDE SEQUENCE [LARGE SCALE GENOMIC DNA]</scope>
    <source>
        <strain evidence="4">AGR0001</strain>
    </source>
</reference>
<dbReference type="GO" id="GO:0031177">
    <property type="term" value="F:phosphopantetheine binding"/>
    <property type="evidence" value="ECO:0007669"/>
    <property type="project" value="InterPro"/>
</dbReference>
<accession>J2K6B7</accession>
<dbReference type="InterPro" id="IPR009081">
    <property type="entry name" value="PP-bd_ACP"/>
</dbReference>
<sequence length="86" mass="8961">MSDYTLDELRVVMRESVGVDESVDLSGDIADVTFSDLGYDSLAVLELASQVQRAVGVPIADELALEAPSPGAFVACVNQALTEAGS</sequence>
<organism evidence="4">
    <name type="scientific">Streptomyces auratus AGR0001</name>
    <dbReference type="NCBI Taxonomy" id="1160718"/>
    <lineage>
        <taxon>Bacteria</taxon>
        <taxon>Bacillati</taxon>
        <taxon>Actinomycetota</taxon>
        <taxon>Actinomycetes</taxon>
        <taxon>Kitasatosporales</taxon>
        <taxon>Streptomycetaceae</taxon>
        <taxon>Streptomyces</taxon>
    </lineage>
</organism>
<reference evidence="5" key="2">
    <citation type="submission" date="2021-04" db="EMBL/GenBank/DDBJ databases">
        <authorList>
            <person name="Wen M.-L."/>
            <person name="Han X.-L."/>
            <person name="Xiong J."/>
        </authorList>
    </citation>
    <scope>NUCLEOTIDE SEQUENCE</scope>
    <source>
        <strain evidence="5">AGR0001</strain>
    </source>
</reference>
<proteinExistence type="predicted"/>
<dbReference type="EMBL" id="AJGV01000031">
    <property type="protein sequence ID" value="EJJ08368.1"/>
    <property type="molecule type" value="Genomic_DNA"/>
</dbReference>
<dbReference type="AlphaFoldDB" id="J2K6B7"/>
<dbReference type="HOGENOM" id="CLU_108696_12_0_11"/>
<dbReference type="PROSITE" id="PS50075">
    <property type="entry name" value="CARRIER"/>
    <property type="match status" value="1"/>
</dbReference>
<protein>
    <submittedName>
        <fullName evidence="5">Acyl carrier protein</fullName>
    </submittedName>
</protein>
<dbReference type="InterPro" id="IPR006162">
    <property type="entry name" value="Ppantetheine_attach_site"/>
</dbReference>
<dbReference type="GO" id="GO:0017000">
    <property type="term" value="P:antibiotic biosynthetic process"/>
    <property type="evidence" value="ECO:0007669"/>
    <property type="project" value="UniProtKB-ARBA"/>
</dbReference>
<name>J2K6B7_9ACTN</name>
<dbReference type="PATRIC" id="fig|1160718.3.peg.813"/>
<keyword evidence="2" id="KW-0597">Phosphoprotein</keyword>
<dbReference type="SMART" id="SM00823">
    <property type="entry name" value="PKS_PP"/>
    <property type="match status" value="1"/>
</dbReference>
<dbReference type="Pfam" id="PF00550">
    <property type="entry name" value="PP-binding"/>
    <property type="match status" value="1"/>
</dbReference>
<dbReference type="eggNOG" id="COG0236">
    <property type="taxonomic scope" value="Bacteria"/>
</dbReference>
<evidence type="ECO:0000256" key="2">
    <source>
        <dbReference type="ARBA" id="ARBA00022553"/>
    </source>
</evidence>
<evidence type="ECO:0000256" key="1">
    <source>
        <dbReference type="ARBA" id="ARBA00022450"/>
    </source>
</evidence>
<evidence type="ECO:0000259" key="3">
    <source>
        <dbReference type="PROSITE" id="PS50075"/>
    </source>
</evidence>
<dbReference type="Proteomes" id="UP000009036">
    <property type="component" value="Chromosome"/>
</dbReference>
<dbReference type="SUPFAM" id="SSF47336">
    <property type="entry name" value="ACP-like"/>
    <property type="match status" value="1"/>
</dbReference>
<dbReference type="STRING" id="1160718.SU9_03931"/>
<feature type="domain" description="Carrier" evidence="3">
    <location>
        <begin position="3"/>
        <end position="81"/>
    </location>
</feature>
<dbReference type="OrthoDB" id="3537906at2"/>
<evidence type="ECO:0000313" key="4">
    <source>
        <dbReference type="EMBL" id="EJJ08368.1"/>
    </source>
</evidence>
<keyword evidence="1" id="KW-0596">Phosphopantetheine</keyword>
<dbReference type="InterPro" id="IPR036736">
    <property type="entry name" value="ACP-like_sf"/>
</dbReference>
<dbReference type="KEGG" id="sauh:SU9_027645"/>